<accession>A0A256F6Y7</accession>
<sequence length="38" mass="4349">MAVAVVMWIGIQVLRNIFQADASFLLFIPSHNMAQFIR</sequence>
<gene>
    <name evidence="1" type="ORF">CEV33_1937</name>
</gene>
<keyword evidence="2" id="KW-1185">Reference proteome</keyword>
<reference evidence="1 2" key="1">
    <citation type="submission" date="2017-07" db="EMBL/GenBank/DDBJ databases">
        <title>Phylogenetic study on the rhizospheric bacterium Ochrobactrum sp. A44.</title>
        <authorList>
            <person name="Krzyzanowska D.M."/>
            <person name="Ossowicki A."/>
            <person name="Rajewska M."/>
            <person name="Maciag T."/>
            <person name="Kaczynski Z."/>
            <person name="Czerwicka M."/>
            <person name="Jafra S."/>
        </authorList>
    </citation>
    <scope>NUCLEOTIDE SEQUENCE [LARGE SCALE GENOMIC DNA]</scope>
    <source>
        <strain evidence="1 2">OgA9a</strain>
    </source>
</reference>
<protein>
    <submittedName>
        <fullName evidence="1">Uncharacterized protein</fullName>
    </submittedName>
</protein>
<name>A0A256F6Y7_9HYPH</name>
<evidence type="ECO:0000313" key="1">
    <source>
        <dbReference type="EMBL" id="OYR10476.1"/>
    </source>
</evidence>
<evidence type="ECO:0000313" key="2">
    <source>
        <dbReference type="Proteomes" id="UP000216478"/>
    </source>
</evidence>
<proteinExistence type="predicted"/>
<organism evidence="1 2">
    <name type="scientific">Brucella grignonensis</name>
    <dbReference type="NCBI Taxonomy" id="94627"/>
    <lineage>
        <taxon>Bacteria</taxon>
        <taxon>Pseudomonadati</taxon>
        <taxon>Pseudomonadota</taxon>
        <taxon>Alphaproteobacteria</taxon>
        <taxon>Hyphomicrobiales</taxon>
        <taxon>Brucellaceae</taxon>
        <taxon>Brucella/Ochrobactrum group</taxon>
        <taxon>Brucella</taxon>
    </lineage>
</organism>
<dbReference type="EMBL" id="NNRL01000163">
    <property type="protein sequence ID" value="OYR10476.1"/>
    <property type="molecule type" value="Genomic_DNA"/>
</dbReference>
<dbReference type="Proteomes" id="UP000216478">
    <property type="component" value="Unassembled WGS sequence"/>
</dbReference>
<comment type="caution">
    <text evidence="1">The sequence shown here is derived from an EMBL/GenBank/DDBJ whole genome shotgun (WGS) entry which is preliminary data.</text>
</comment>
<dbReference type="AlphaFoldDB" id="A0A256F6Y7"/>